<sequence>MPRYVASKWRKTAVLLGSAPLAGHVPDTAKMTAAALQDRLNRYGMVYVKPDRGMHGNGVMRVERAGDGYRYQAGKRIRRFARFGALYGSLKARTRGRRYLVQKGIHLLEYDGRKFDLRVMAQLSPSKKWETTGIIGRVAAKNKIVTNFHGGGKIVTAETLLRAHAAQPAAKLQALAKLGAQAGAAMQRAFPGVSVIGLDIALDRALRPYILEVNTAPDPYIFRKHPDPRVFRKIMRYARANAKR</sequence>
<dbReference type="EMBL" id="JAGGDJ010000005">
    <property type="protein sequence ID" value="MBO7744835.1"/>
    <property type="molecule type" value="Genomic_DNA"/>
</dbReference>
<keyword evidence="2" id="KW-1185">Reference proteome</keyword>
<evidence type="ECO:0000313" key="1">
    <source>
        <dbReference type="EMBL" id="MBO7744835.1"/>
    </source>
</evidence>
<protein>
    <submittedName>
        <fullName evidence="1">YheC/YheD family protein</fullName>
    </submittedName>
</protein>
<organism evidence="1 2">
    <name type="scientific">Paenibacillus artemisiicola</name>
    <dbReference type="NCBI Taxonomy" id="1172618"/>
    <lineage>
        <taxon>Bacteria</taxon>
        <taxon>Bacillati</taxon>
        <taxon>Bacillota</taxon>
        <taxon>Bacilli</taxon>
        <taxon>Bacillales</taxon>
        <taxon>Paenibacillaceae</taxon>
        <taxon>Paenibacillus</taxon>
    </lineage>
</organism>
<proteinExistence type="predicted"/>
<dbReference type="Proteomes" id="UP000670947">
    <property type="component" value="Unassembled WGS sequence"/>
</dbReference>
<dbReference type="RefSeq" id="WP_208847757.1">
    <property type="nucleotide sequence ID" value="NZ_JAGGDJ010000005.1"/>
</dbReference>
<dbReference type="Pfam" id="PF14398">
    <property type="entry name" value="ATPgrasp_YheCD"/>
    <property type="match status" value="1"/>
</dbReference>
<name>A0ABS3W9Q0_9BACL</name>
<evidence type="ECO:0000313" key="2">
    <source>
        <dbReference type="Proteomes" id="UP000670947"/>
    </source>
</evidence>
<dbReference type="InterPro" id="IPR026838">
    <property type="entry name" value="YheC/D"/>
</dbReference>
<comment type="caution">
    <text evidence="1">The sequence shown here is derived from an EMBL/GenBank/DDBJ whole genome shotgun (WGS) entry which is preliminary data.</text>
</comment>
<accession>A0ABS3W9Q0</accession>
<dbReference type="Gene3D" id="3.30.470.20">
    <property type="entry name" value="ATP-grasp fold, B domain"/>
    <property type="match status" value="1"/>
</dbReference>
<gene>
    <name evidence="1" type="ORF">I8J29_11545</name>
</gene>
<dbReference type="SUPFAM" id="SSF56059">
    <property type="entry name" value="Glutathione synthetase ATP-binding domain-like"/>
    <property type="match status" value="1"/>
</dbReference>
<reference evidence="1 2" key="1">
    <citation type="submission" date="2021-03" db="EMBL/GenBank/DDBJ databases">
        <title>Paenibacillus artemisicola MWE-103 whole genome sequence.</title>
        <authorList>
            <person name="Ham Y.J."/>
        </authorList>
    </citation>
    <scope>NUCLEOTIDE SEQUENCE [LARGE SCALE GENOMIC DNA]</scope>
    <source>
        <strain evidence="1 2">MWE-103</strain>
    </source>
</reference>